<dbReference type="RefSeq" id="WP_148636525.1">
    <property type="nucleotide sequence ID" value="NZ_VSLA01000002.1"/>
</dbReference>
<dbReference type="Gene3D" id="3.30.70.270">
    <property type="match status" value="1"/>
</dbReference>
<dbReference type="CDD" id="cd01949">
    <property type="entry name" value="GGDEF"/>
    <property type="match status" value="1"/>
</dbReference>
<dbReference type="InterPro" id="IPR001633">
    <property type="entry name" value="EAL_dom"/>
</dbReference>
<dbReference type="InterPro" id="IPR043128">
    <property type="entry name" value="Rev_trsase/Diguanyl_cyclase"/>
</dbReference>
<dbReference type="PROSITE" id="PS50112">
    <property type="entry name" value="PAS"/>
    <property type="match status" value="1"/>
</dbReference>
<evidence type="ECO:0000259" key="2">
    <source>
        <dbReference type="PROSITE" id="PS50112"/>
    </source>
</evidence>
<dbReference type="PROSITE" id="PS50883">
    <property type="entry name" value="EAL"/>
    <property type="match status" value="1"/>
</dbReference>
<dbReference type="SUPFAM" id="SSF141868">
    <property type="entry name" value="EAL domain-like"/>
    <property type="match status" value="1"/>
</dbReference>
<dbReference type="InterPro" id="IPR052155">
    <property type="entry name" value="Biofilm_reg_signaling"/>
</dbReference>
<keyword evidence="1" id="KW-1133">Transmembrane helix</keyword>
<dbReference type="CDD" id="cd01948">
    <property type="entry name" value="EAL"/>
    <property type="match status" value="1"/>
</dbReference>
<reference evidence="6 7" key="1">
    <citation type="submission" date="2019-08" db="EMBL/GenBank/DDBJ databases">
        <title>Isolation and enrichment of carboxydotrophic bacteria from anaerobic sludge for the production of bio-based chemicals from syngas.</title>
        <authorList>
            <person name="Antares A.L."/>
            <person name="Moreira J."/>
            <person name="Diender M."/>
            <person name="Parshina S.N."/>
            <person name="Stams A.J.M."/>
            <person name="Alves M."/>
            <person name="Alves J.I."/>
            <person name="Sousa D.Z."/>
        </authorList>
    </citation>
    <scope>NUCLEOTIDE SEQUENCE [LARGE SCALE GENOMIC DNA]</scope>
    <source>
        <strain evidence="6 7">JM</strain>
    </source>
</reference>
<dbReference type="SMART" id="SM00086">
    <property type="entry name" value="PAC"/>
    <property type="match status" value="1"/>
</dbReference>
<dbReference type="PROSITE" id="PS50113">
    <property type="entry name" value="PAC"/>
    <property type="match status" value="1"/>
</dbReference>
<dbReference type="SMART" id="SM00091">
    <property type="entry name" value="PAS"/>
    <property type="match status" value="1"/>
</dbReference>
<dbReference type="PANTHER" id="PTHR44757">
    <property type="entry name" value="DIGUANYLATE CYCLASE DGCP"/>
    <property type="match status" value="1"/>
</dbReference>
<sequence>MKLQNKTTISILIIVIAFILIISAEQIFLILPRFEKINLEKATDTVDEGLRVMGDELDNIAMIVSDYAVWDDTYNYITSRDENFIANNFTDTTMDNLNMALVGIYGKDGFLFSYDRLADSSQVAAIKNEVVARFDPEQHERTGFITVGDKTYMFSCEVISTTDESQHADYHIIFLRDYLETVNQKLAEIPGAKLEIIEFQGMTEAQQLNIERVFQNYLGQGANAATGRLVFGEPINARELVVYSFLTNLEGQRFAVIRSKTSANIIAEGQNSLHQTGVILVLFGITIAALTALFVRRFIIDPLNHLKIGLDTLIDPGAIPASGYNPGLQRRQDEIGELYQKFLYVSADIKAANAENKRINNQLETMVLDRTKALKAANAKLILYGESFEETSEGLLVTDPQGHIIMCNKAFSALSGCSRDELVGQKPQLVNPVTDQSDFYEALWDALKTRGSWEGELCYLHKNHTIKPIWLSFNAIRNEDKKITHYVGACSDLTGQKEMEDQLEQMAFYDGLTGLPNRSLFYIHLRKVVSRIKQDGGKMAVLFIDLDGFKLVNDTFGHSNGDQLLIEVGKRIGQHIRETDLLSRWGGDEFTVILDNIREKSDVKKIVSDLLYHISREIMIAGECISIGASVGIAIFPDAGDSIEQIMINADKAMYVSKSSGKNCYTFAKSPEQQLEIPKIVMINRLKRAIISNAFHLSYQPQIVVEAGRCQIFGAEALIRWTDEDGHTYMPDDFIALAEETGMINALGQWVINEACQAIREFMALGIAVPISINVSVTQFKSDDLVGTVKQAVKENRIDPQLLYMELTENIFVEDEKKTLTAIKALKELGIKIVLDDFGKGYSSLGLISQMPFDLIKVDKCFTQGIGLEKEKKLAAMIISIGEVLNLQTIVEGVETREQVDFHGQNGGRIYQGYYFSKPLEKTEFMDLCLGKWSLENMAGE</sequence>
<dbReference type="InterPro" id="IPR007892">
    <property type="entry name" value="CHASE4"/>
</dbReference>
<feature type="transmembrane region" description="Helical" evidence="1">
    <location>
        <begin position="12"/>
        <end position="31"/>
    </location>
</feature>
<dbReference type="InterPro" id="IPR000014">
    <property type="entry name" value="PAS"/>
</dbReference>
<feature type="domain" description="EAL" evidence="4">
    <location>
        <begin position="679"/>
        <end position="933"/>
    </location>
</feature>
<feature type="domain" description="GGDEF" evidence="5">
    <location>
        <begin position="537"/>
        <end position="670"/>
    </location>
</feature>
<name>A0A5D0WW01_9FIRM</name>
<dbReference type="NCBIfam" id="TIGR00254">
    <property type="entry name" value="GGDEF"/>
    <property type="match status" value="1"/>
</dbReference>
<accession>A0A5D0WW01</accession>
<feature type="transmembrane region" description="Helical" evidence="1">
    <location>
        <begin position="278"/>
        <end position="299"/>
    </location>
</feature>
<dbReference type="PROSITE" id="PS50887">
    <property type="entry name" value="GGDEF"/>
    <property type="match status" value="1"/>
</dbReference>
<keyword evidence="1" id="KW-0472">Membrane</keyword>
<dbReference type="Pfam" id="PF00990">
    <property type="entry name" value="GGDEF"/>
    <property type="match status" value="1"/>
</dbReference>
<dbReference type="Pfam" id="PF05228">
    <property type="entry name" value="CHASE4"/>
    <property type="match status" value="1"/>
</dbReference>
<dbReference type="InterPro" id="IPR000700">
    <property type="entry name" value="PAS-assoc_C"/>
</dbReference>
<feature type="domain" description="PAS" evidence="2">
    <location>
        <begin position="388"/>
        <end position="432"/>
    </location>
</feature>
<organism evidence="6 7">
    <name type="scientific">Acetobacterium wieringae</name>
    <dbReference type="NCBI Taxonomy" id="52694"/>
    <lineage>
        <taxon>Bacteria</taxon>
        <taxon>Bacillati</taxon>
        <taxon>Bacillota</taxon>
        <taxon>Clostridia</taxon>
        <taxon>Eubacteriales</taxon>
        <taxon>Eubacteriaceae</taxon>
        <taxon>Acetobacterium</taxon>
    </lineage>
</organism>
<dbReference type="PANTHER" id="PTHR44757:SF2">
    <property type="entry name" value="BIOFILM ARCHITECTURE MAINTENANCE PROTEIN MBAA"/>
    <property type="match status" value="1"/>
</dbReference>
<dbReference type="SUPFAM" id="SSF55073">
    <property type="entry name" value="Nucleotide cyclase"/>
    <property type="match status" value="1"/>
</dbReference>
<dbReference type="EMBL" id="VSLA01000002">
    <property type="protein sequence ID" value="TYC88480.1"/>
    <property type="molecule type" value="Genomic_DNA"/>
</dbReference>
<dbReference type="Proteomes" id="UP000322619">
    <property type="component" value="Unassembled WGS sequence"/>
</dbReference>
<evidence type="ECO:0000259" key="3">
    <source>
        <dbReference type="PROSITE" id="PS50113"/>
    </source>
</evidence>
<dbReference type="InterPro" id="IPR000160">
    <property type="entry name" value="GGDEF_dom"/>
</dbReference>
<dbReference type="InterPro" id="IPR029787">
    <property type="entry name" value="Nucleotide_cyclase"/>
</dbReference>
<dbReference type="SMART" id="SM00267">
    <property type="entry name" value="GGDEF"/>
    <property type="match status" value="1"/>
</dbReference>
<evidence type="ECO:0000313" key="7">
    <source>
        <dbReference type="Proteomes" id="UP000322619"/>
    </source>
</evidence>
<comment type="caution">
    <text evidence="6">The sequence shown here is derived from an EMBL/GenBank/DDBJ whole genome shotgun (WGS) entry which is preliminary data.</text>
</comment>
<dbReference type="InterPro" id="IPR001610">
    <property type="entry name" value="PAC"/>
</dbReference>
<keyword evidence="1" id="KW-0812">Transmembrane</keyword>
<evidence type="ECO:0000256" key="1">
    <source>
        <dbReference type="SAM" id="Phobius"/>
    </source>
</evidence>
<evidence type="ECO:0000313" key="6">
    <source>
        <dbReference type="EMBL" id="TYC88480.1"/>
    </source>
</evidence>
<dbReference type="Gene3D" id="3.30.450.20">
    <property type="entry name" value="PAS domain"/>
    <property type="match status" value="1"/>
</dbReference>
<dbReference type="NCBIfam" id="TIGR00229">
    <property type="entry name" value="sensory_box"/>
    <property type="match status" value="1"/>
</dbReference>
<evidence type="ECO:0000259" key="4">
    <source>
        <dbReference type="PROSITE" id="PS50883"/>
    </source>
</evidence>
<dbReference type="CDD" id="cd00130">
    <property type="entry name" value="PAS"/>
    <property type="match status" value="1"/>
</dbReference>
<proteinExistence type="predicted"/>
<evidence type="ECO:0000259" key="5">
    <source>
        <dbReference type="PROSITE" id="PS50887"/>
    </source>
</evidence>
<dbReference type="Gene3D" id="6.10.340.10">
    <property type="match status" value="1"/>
</dbReference>
<dbReference type="InterPro" id="IPR035919">
    <property type="entry name" value="EAL_sf"/>
</dbReference>
<dbReference type="InterPro" id="IPR035965">
    <property type="entry name" value="PAS-like_dom_sf"/>
</dbReference>
<dbReference type="Gene3D" id="3.20.20.450">
    <property type="entry name" value="EAL domain"/>
    <property type="match status" value="1"/>
</dbReference>
<gene>
    <name evidence="6" type="ORF">FXB42_02400</name>
</gene>
<dbReference type="AlphaFoldDB" id="A0A5D0WW01"/>
<dbReference type="SUPFAM" id="SSF55785">
    <property type="entry name" value="PYP-like sensor domain (PAS domain)"/>
    <property type="match status" value="1"/>
</dbReference>
<dbReference type="FunFam" id="3.30.70.270:FF:000001">
    <property type="entry name" value="Diguanylate cyclase domain protein"/>
    <property type="match status" value="1"/>
</dbReference>
<dbReference type="SMART" id="SM00052">
    <property type="entry name" value="EAL"/>
    <property type="match status" value="1"/>
</dbReference>
<feature type="domain" description="PAC" evidence="3">
    <location>
        <begin position="453"/>
        <end position="505"/>
    </location>
</feature>
<dbReference type="Pfam" id="PF13426">
    <property type="entry name" value="PAS_9"/>
    <property type="match status" value="1"/>
</dbReference>
<protein>
    <submittedName>
        <fullName evidence="6">EAL domain-containing protein</fullName>
    </submittedName>
</protein>
<dbReference type="Pfam" id="PF00563">
    <property type="entry name" value="EAL"/>
    <property type="match status" value="1"/>
</dbReference>